<dbReference type="OrthoDB" id="6621129at2759"/>
<organism evidence="2">
    <name type="scientific">Thrips palmi</name>
    <name type="common">Melon thrips</name>
    <dbReference type="NCBI Taxonomy" id="161013"/>
    <lineage>
        <taxon>Eukaryota</taxon>
        <taxon>Metazoa</taxon>
        <taxon>Ecdysozoa</taxon>
        <taxon>Arthropoda</taxon>
        <taxon>Hexapoda</taxon>
        <taxon>Insecta</taxon>
        <taxon>Pterygota</taxon>
        <taxon>Neoptera</taxon>
        <taxon>Paraneoptera</taxon>
        <taxon>Thysanoptera</taxon>
        <taxon>Terebrantia</taxon>
        <taxon>Thripoidea</taxon>
        <taxon>Thripidae</taxon>
        <taxon>Thrips</taxon>
    </lineage>
</organism>
<dbReference type="InParanoid" id="A0A6P8ZJS1"/>
<evidence type="ECO:0000313" key="2">
    <source>
        <dbReference type="RefSeq" id="XP_034235844.1"/>
    </source>
</evidence>
<evidence type="ECO:0000313" key="1">
    <source>
        <dbReference type="Proteomes" id="UP000515158"/>
    </source>
</evidence>
<reference evidence="2" key="1">
    <citation type="submission" date="2025-08" db="UniProtKB">
        <authorList>
            <consortium name="RefSeq"/>
        </authorList>
    </citation>
    <scope>IDENTIFICATION</scope>
    <source>
        <tissue evidence="2">Total insect</tissue>
    </source>
</reference>
<dbReference type="Proteomes" id="UP000515158">
    <property type="component" value="Unplaced"/>
</dbReference>
<sequence length="186" mass="21371">METLKRSSLTVSRGHHSKMGPYVVVVEHFEPCPPKFLDRPFPITVSVKRYRHKPQEKYFNCNFTTSLTFDDNVNSAVVFDSWSSRGGWKDNALEMKFNRLCSSMNAYLPDVWQHLRGHVYGPSGLVTACPLPPDTYSINNLTTRYASTLIPALYYGKWRVNLRAFLKEQCFMCIRAIVRVDPKGKA</sequence>
<dbReference type="KEGG" id="tpal:117642111"/>
<name>A0A6P8ZJS1_THRPL</name>
<gene>
    <name evidence="2" type="primary">LOC117642111</name>
</gene>
<proteinExistence type="predicted"/>
<keyword evidence="1" id="KW-1185">Reference proteome</keyword>
<dbReference type="GeneID" id="117642111"/>
<dbReference type="AlphaFoldDB" id="A0A6P8ZJS1"/>
<dbReference type="RefSeq" id="XP_034235844.1">
    <property type="nucleotide sequence ID" value="XM_034379953.1"/>
</dbReference>
<protein>
    <submittedName>
        <fullName evidence="2">Uncharacterized protein LOC117642111</fullName>
    </submittedName>
</protein>
<accession>A0A6P8ZJS1</accession>